<evidence type="ECO:0000313" key="1">
    <source>
        <dbReference type="EMBL" id="CCO22290.1"/>
    </source>
</evidence>
<proteinExistence type="predicted"/>
<reference evidence="1 2" key="1">
    <citation type="submission" date="2012-10" db="EMBL/GenBank/DDBJ databases">
        <authorList>
            <person name="Genoscope - CEA"/>
        </authorList>
    </citation>
    <scope>NUCLEOTIDE SEQUENCE [LARGE SCALE GENOMIC DNA]</scope>
    <source>
        <strain evidence="2">AM13 / DSM 14728</strain>
    </source>
</reference>
<protein>
    <submittedName>
        <fullName evidence="1">Uncharacterized protein</fullName>
    </submittedName>
</protein>
<evidence type="ECO:0000313" key="2">
    <source>
        <dbReference type="Proteomes" id="UP000010808"/>
    </source>
</evidence>
<organism evidence="1 2">
    <name type="scientific">Maridesulfovibrio hydrothermalis AM13 = DSM 14728</name>
    <dbReference type="NCBI Taxonomy" id="1121451"/>
    <lineage>
        <taxon>Bacteria</taxon>
        <taxon>Pseudomonadati</taxon>
        <taxon>Thermodesulfobacteriota</taxon>
        <taxon>Desulfovibrionia</taxon>
        <taxon>Desulfovibrionales</taxon>
        <taxon>Desulfovibrionaceae</taxon>
        <taxon>Maridesulfovibrio</taxon>
    </lineage>
</organism>
<dbReference type="KEGG" id="dhy:DESAM_10309"/>
<dbReference type="Proteomes" id="UP000010808">
    <property type="component" value="Chromosome"/>
</dbReference>
<dbReference type="HOGENOM" id="CLU_2842610_0_0_7"/>
<name>L0R7W6_9BACT</name>
<keyword evidence="2" id="KW-1185">Reference proteome</keyword>
<dbReference type="AlphaFoldDB" id="L0R7W6"/>
<sequence>MPHVIGSPVDFLIFLKRTKTGRPVSEIATLNGFNPATQQYILEYIYNEEKYPLIATGNDTNSSHP</sequence>
<gene>
    <name evidence="1" type="ORF">DESAM_10309</name>
</gene>
<dbReference type="STRING" id="1121451.DESAM_10309"/>
<dbReference type="EMBL" id="FO203522">
    <property type="protein sequence ID" value="CCO22290.1"/>
    <property type="molecule type" value="Genomic_DNA"/>
</dbReference>
<accession>L0R7W6</accession>